<dbReference type="AlphaFoldDB" id="A0A833LYQ1"/>
<evidence type="ECO:0000313" key="4">
    <source>
        <dbReference type="Proteomes" id="UP000460298"/>
    </source>
</evidence>
<organism evidence="3 4">
    <name type="scientific">Leptonema illini</name>
    <dbReference type="NCBI Taxonomy" id="183"/>
    <lineage>
        <taxon>Bacteria</taxon>
        <taxon>Pseudomonadati</taxon>
        <taxon>Spirochaetota</taxon>
        <taxon>Spirochaetia</taxon>
        <taxon>Leptospirales</taxon>
        <taxon>Leptospiraceae</taxon>
        <taxon>Leptonema</taxon>
    </lineage>
</organism>
<feature type="transmembrane region" description="Helical" evidence="1">
    <location>
        <begin position="86"/>
        <end position="108"/>
    </location>
</feature>
<keyword evidence="1" id="KW-0472">Membrane</keyword>
<dbReference type="SUPFAM" id="SSF52821">
    <property type="entry name" value="Rhodanese/Cell cycle control phosphatase"/>
    <property type="match status" value="1"/>
</dbReference>
<dbReference type="Gene3D" id="3.40.250.10">
    <property type="entry name" value="Rhodanese-like domain"/>
    <property type="match status" value="1"/>
</dbReference>
<keyword evidence="1" id="KW-1133">Transmembrane helix</keyword>
<dbReference type="Pfam" id="PF00581">
    <property type="entry name" value="Rhodanese"/>
    <property type="match status" value="1"/>
</dbReference>
<feature type="domain" description="Rhodanese" evidence="2">
    <location>
        <begin position="258"/>
        <end position="349"/>
    </location>
</feature>
<sequence length="393" mass="43177">MGPFVPEFISNELNLIVAFVVGIAFGFVLEQAGFSSSRRLAGQFYGYDFTVLRVFFTAGVTAMTGVLILGWAGLLDLDLIYVNPTWLWPAVVGGLIMGLGFVLGGYCPGTSVCAVAIGKIDAMWFVGGGFLGILLYGEFFSLYSEFHESSALGPLKIYETLGMPAGVFALLLIVVAVGAFIGTSYLEKRISKEAPAFRFPVKEHRYAMAALLVAGVLLLFLPDRKTGTMEMVQKTEYKAKHPVQTMDVDEFAFRLLDRDPKLAIIDLRSSDAFKESPLPGSVSATLRDLFGKELLPLLSRRHVVKVFLADDIEKAEAAYRIADRLGFENIRVLDGGMKGFEAVILKHEGIEKANADTKRFRERAGTQLPVMMTEYKAKANRKPKVQKKIQGGC</sequence>
<dbReference type="SMART" id="SM00450">
    <property type="entry name" value="RHOD"/>
    <property type="match status" value="1"/>
</dbReference>
<dbReference type="PROSITE" id="PS50206">
    <property type="entry name" value="RHODANESE_3"/>
    <property type="match status" value="1"/>
</dbReference>
<dbReference type="InterPro" id="IPR001763">
    <property type="entry name" value="Rhodanese-like_dom"/>
</dbReference>
<evidence type="ECO:0000259" key="2">
    <source>
        <dbReference type="PROSITE" id="PS50206"/>
    </source>
</evidence>
<evidence type="ECO:0000256" key="1">
    <source>
        <dbReference type="SAM" id="Phobius"/>
    </source>
</evidence>
<feature type="transmembrane region" description="Helical" evidence="1">
    <location>
        <begin position="50"/>
        <end position="74"/>
    </location>
</feature>
<dbReference type="CDD" id="cd00158">
    <property type="entry name" value="RHOD"/>
    <property type="match status" value="1"/>
</dbReference>
<feature type="transmembrane region" description="Helical" evidence="1">
    <location>
        <begin position="163"/>
        <end position="186"/>
    </location>
</feature>
<feature type="transmembrane region" description="Helical" evidence="1">
    <location>
        <begin position="206"/>
        <end position="222"/>
    </location>
</feature>
<feature type="transmembrane region" description="Helical" evidence="1">
    <location>
        <begin position="120"/>
        <end position="143"/>
    </location>
</feature>
<dbReference type="InterPro" id="IPR036873">
    <property type="entry name" value="Rhodanese-like_dom_sf"/>
</dbReference>
<gene>
    <name evidence="3" type="ORF">F9K24_03955</name>
</gene>
<feature type="transmembrane region" description="Helical" evidence="1">
    <location>
        <begin position="12"/>
        <end position="29"/>
    </location>
</feature>
<dbReference type="Pfam" id="PF04143">
    <property type="entry name" value="Sulf_transp"/>
    <property type="match status" value="1"/>
</dbReference>
<keyword evidence="3" id="KW-0808">Transferase</keyword>
<name>A0A833LYQ1_9LEPT</name>
<dbReference type="Proteomes" id="UP000460298">
    <property type="component" value="Unassembled WGS sequence"/>
</dbReference>
<accession>A0A833LYQ1</accession>
<comment type="caution">
    <text evidence="3">The sequence shown here is derived from an EMBL/GenBank/DDBJ whole genome shotgun (WGS) entry which is preliminary data.</text>
</comment>
<reference evidence="3 4" key="1">
    <citation type="submission" date="2019-10" db="EMBL/GenBank/DDBJ databases">
        <title>Extracellular Electron Transfer in a Candidatus Methanoperedens spp. Enrichment Culture.</title>
        <authorList>
            <person name="Berger S."/>
            <person name="Rangel Shaw D."/>
            <person name="Berben T."/>
            <person name="In 'T Zandt M."/>
            <person name="Frank J."/>
            <person name="Reimann J."/>
            <person name="Jetten M.S.M."/>
            <person name="Welte C.U."/>
        </authorList>
    </citation>
    <scope>NUCLEOTIDE SEQUENCE [LARGE SCALE GENOMIC DNA]</scope>
    <source>
        <strain evidence="3">SB12</strain>
    </source>
</reference>
<protein>
    <submittedName>
        <fullName evidence="3">Sulfurtransferase</fullName>
    </submittedName>
</protein>
<dbReference type="GO" id="GO:0016740">
    <property type="term" value="F:transferase activity"/>
    <property type="evidence" value="ECO:0007669"/>
    <property type="project" value="UniProtKB-KW"/>
</dbReference>
<evidence type="ECO:0000313" key="3">
    <source>
        <dbReference type="EMBL" id="KAB2934944.1"/>
    </source>
</evidence>
<dbReference type="InterPro" id="IPR007272">
    <property type="entry name" value="Sulf_transp_TsuA/YedE"/>
</dbReference>
<dbReference type="EMBL" id="WBUI01000002">
    <property type="protein sequence ID" value="KAB2934944.1"/>
    <property type="molecule type" value="Genomic_DNA"/>
</dbReference>
<proteinExistence type="predicted"/>
<keyword evidence="1" id="KW-0812">Transmembrane</keyword>